<dbReference type="PANTHER" id="PTHR10566:SF113">
    <property type="entry name" value="PROTEIN ACTIVITY OF BC1 COMPLEX KINASE 7, CHLOROPLASTIC"/>
    <property type="match status" value="1"/>
</dbReference>
<comment type="similarity">
    <text evidence="1">Belongs to the protein kinase superfamily. ADCK protein kinase family.</text>
</comment>
<evidence type="ECO:0000313" key="5">
    <source>
        <dbReference type="EMBL" id="SDM00256.1"/>
    </source>
</evidence>
<dbReference type="EMBL" id="LIPY01000123">
    <property type="protein sequence ID" value="KWX70601.1"/>
    <property type="molecule type" value="Genomic_DNA"/>
</dbReference>
<keyword evidence="6" id="KW-1185">Reference proteome</keyword>
<evidence type="ECO:0000313" key="7">
    <source>
        <dbReference type="Proteomes" id="UP000182783"/>
    </source>
</evidence>
<dbReference type="RefSeq" id="WP_062527342.1">
    <property type="nucleotide sequence ID" value="NZ_CP048429.1"/>
</dbReference>
<evidence type="ECO:0000256" key="1">
    <source>
        <dbReference type="ARBA" id="ARBA00009670"/>
    </source>
</evidence>
<protein>
    <submittedName>
        <fullName evidence="4">ABC transporter</fullName>
    </submittedName>
    <submittedName>
        <fullName evidence="5">Ubiquinone biosynthesis protein</fullName>
    </submittedName>
</protein>
<feature type="transmembrane region" description="Helical" evidence="2">
    <location>
        <begin position="494"/>
        <end position="515"/>
    </location>
</feature>
<reference evidence="5 7" key="2">
    <citation type="submission" date="2016-10" db="EMBL/GenBank/DDBJ databases">
        <authorList>
            <person name="de Groot N.N."/>
        </authorList>
    </citation>
    <scope>NUCLEOTIDE SEQUENCE [LARGE SCALE GENOMIC DNA]</scope>
    <source>
        <strain evidence="5 7">CGMCC 1.10239</strain>
    </source>
</reference>
<gene>
    <name evidence="4" type="ORF">AML91_26430</name>
    <name evidence="5" type="ORF">SAMN05216191_107271</name>
</gene>
<keyword evidence="2" id="KW-0472">Membrane</keyword>
<keyword evidence="5" id="KW-0830">Ubiquinone</keyword>
<keyword evidence="2" id="KW-0812">Transmembrane</keyword>
<dbReference type="Proteomes" id="UP000182783">
    <property type="component" value="Unassembled WGS sequence"/>
</dbReference>
<dbReference type="Proteomes" id="UP000070252">
    <property type="component" value="Unassembled WGS sequence"/>
</dbReference>
<dbReference type="CDD" id="cd05121">
    <property type="entry name" value="ABC1_ADCK3-like"/>
    <property type="match status" value="1"/>
</dbReference>
<accession>A0A1G9PN80</accession>
<sequence length="552" mass="61729">MGAQKKFRQLQRYRTISSALARSGFEFIVYSNSREAAAAANGAMDWDNAGKRIRLLLEELGTTFIKLGQLASTRPDLVPQPVLKELAKLQDAVPPFPYADVSRVIEEELGAPMSQLFRTFEPLPLASASIGQVHRAVLADGKEVAVKVQRPQLSAIVETDLDILADLARLADRRGSWSASYRLTEVVEELGQGLLAELDYRQEAAHLERFTRAADKMRHVRIPAVYRPYSSQKVLTMEYIQGIRLSDTSQLKKQGIRTRVVAERIADAIFQQILVDGVFHADPHPGNILVLPGEEIALLDFGMVGRLSAHTQKHFASFIIALRNRSSKGVMRAIGHLGMIPAEVDRGKLYADVEEMRTKFYDVPLKEVRLGEMINDLFGVAFKHRIRIPSELTMVGKSILTTEGVVAELDPDFSVFDVAEPIGKRLFLERLNPWSFLKNMLEDVPEYFQIASELPGTMGRLSAMLRKGKMQVEVVSPQLEQLVKKLDRISNQMSFSIVLLALSLVLLGLIIGSSISGAQTMLWRLPMLEIGTVISLLMFAWLLYAIFRSGRF</sequence>
<reference evidence="4 6" key="1">
    <citation type="submission" date="2015-08" db="EMBL/GenBank/DDBJ databases">
        <title>Genome of Paenibacillus jilunlii.</title>
        <authorList>
            <person name="Sant'Anna F.H."/>
            <person name="Ambrosini A."/>
            <person name="Souza R."/>
            <person name="Bach E."/>
            <person name="Fernandes G."/>
            <person name="Balsanelli E."/>
            <person name="Baura V.A."/>
            <person name="Pedrosa F.O."/>
            <person name="Souza E.M."/>
            <person name="Passaglia L."/>
        </authorList>
    </citation>
    <scope>NUCLEOTIDE SEQUENCE [LARGE SCALE GENOMIC DNA]</scope>
    <source>
        <strain evidence="4 6">DSM 23019</strain>
    </source>
</reference>
<dbReference type="AlphaFoldDB" id="A0A1G9PN80"/>
<evidence type="ECO:0000256" key="2">
    <source>
        <dbReference type="SAM" id="Phobius"/>
    </source>
</evidence>
<dbReference type="EMBL" id="FNGM01000007">
    <property type="protein sequence ID" value="SDM00256.1"/>
    <property type="molecule type" value="Genomic_DNA"/>
</dbReference>
<dbReference type="InterPro" id="IPR050154">
    <property type="entry name" value="UbiB_kinase"/>
</dbReference>
<evidence type="ECO:0000313" key="4">
    <source>
        <dbReference type="EMBL" id="KWX70601.1"/>
    </source>
</evidence>
<feature type="domain" description="ABC1 atypical kinase-like" evidence="3">
    <location>
        <begin position="88"/>
        <end position="332"/>
    </location>
</feature>
<name>A0A1G9PN80_9BACL</name>
<dbReference type="InterPro" id="IPR004147">
    <property type="entry name" value="ABC1_dom"/>
</dbReference>
<dbReference type="Gene3D" id="1.10.510.10">
    <property type="entry name" value="Transferase(Phosphotransferase) domain 1"/>
    <property type="match status" value="1"/>
</dbReference>
<proteinExistence type="inferred from homology"/>
<organism evidence="5 7">
    <name type="scientific">Paenibacillus jilunlii</name>
    <dbReference type="NCBI Taxonomy" id="682956"/>
    <lineage>
        <taxon>Bacteria</taxon>
        <taxon>Bacillati</taxon>
        <taxon>Bacillota</taxon>
        <taxon>Bacilli</taxon>
        <taxon>Bacillales</taxon>
        <taxon>Paenibacillaceae</taxon>
        <taxon>Paenibacillus</taxon>
    </lineage>
</organism>
<dbReference type="InterPro" id="IPR011009">
    <property type="entry name" value="Kinase-like_dom_sf"/>
</dbReference>
<feature type="transmembrane region" description="Helical" evidence="2">
    <location>
        <begin position="527"/>
        <end position="547"/>
    </location>
</feature>
<dbReference type="PANTHER" id="PTHR10566">
    <property type="entry name" value="CHAPERONE-ACTIVITY OF BC1 COMPLEX CABC1 -RELATED"/>
    <property type="match status" value="1"/>
</dbReference>
<dbReference type="SUPFAM" id="SSF56112">
    <property type="entry name" value="Protein kinase-like (PK-like)"/>
    <property type="match status" value="1"/>
</dbReference>
<evidence type="ECO:0000259" key="3">
    <source>
        <dbReference type="Pfam" id="PF03109"/>
    </source>
</evidence>
<dbReference type="OrthoDB" id="9795390at2"/>
<evidence type="ECO:0000313" key="6">
    <source>
        <dbReference type="Proteomes" id="UP000070252"/>
    </source>
</evidence>
<keyword evidence="2" id="KW-1133">Transmembrane helix</keyword>
<dbReference type="Pfam" id="PF03109">
    <property type="entry name" value="ABC1"/>
    <property type="match status" value="1"/>
</dbReference>